<keyword evidence="6" id="KW-0472">Membrane</keyword>
<dbReference type="PROSITE" id="PS50195">
    <property type="entry name" value="PX"/>
    <property type="match status" value="1"/>
</dbReference>
<dbReference type="GO" id="GO:0010008">
    <property type="term" value="C:endosome membrane"/>
    <property type="evidence" value="ECO:0007669"/>
    <property type="project" value="UniProtKB-SubCell"/>
</dbReference>
<evidence type="ECO:0000256" key="4">
    <source>
        <dbReference type="ARBA" id="ARBA00022554"/>
    </source>
</evidence>
<dbReference type="STRING" id="181874.A0A409YQC0"/>
<dbReference type="AlphaFoldDB" id="A0A409YQC0"/>
<dbReference type="SUPFAM" id="SSF64268">
    <property type="entry name" value="PX domain"/>
    <property type="match status" value="1"/>
</dbReference>
<evidence type="ECO:0000256" key="10">
    <source>
        <dbReference type="SAM" id="MobiDB-lite"/>
    </source>
</evidence>
<proteinExistence type="inferred from homology"/>
<evidence type="ECO:0000256" key="9">
    <source>
        <dbReference type="ARBA" id="ARBA00033785"/>
    </source>
</evidence>
<accession>A0A409YQC0</accession>
<feature type="compositionally biased region" description="Polar residues" evidence="10">
    <location>
        <begin position="1"/>
        <end position="13"/>
    </location>
</feature>
<evidence type="ECO:0000313" key="12">
    <source>
        <dbReference type="EMBL" id="PPR05201.1"/>
    </source>
</evidence>
<feature type="compositionally biased region" description="Pro residues" evidence="10">
    <location>
        <begin position="171"/>
        <end position="182"/>
    </location>
</feature>
<dbReference type="EMBL" id="NHTK01000839">
    <property type="protein sequence ID" value="PPR05201.1"/>
    <property type="molecule type" value="Genomic_DNA"/>
</dbReference>
<reference evidence="12 13" key="1">
    <citation type="journal article" date="2018" name="Evol. Lett.">
        <title>Horizontal gene cluster transfer increased hallucinogenic mushroom diversity.</title>
        <authorList>
            <person name="Reynolds H.T."/>
            <person name="Vijayakumar V."/>
            <person name="Gluck-Thaler E."/>
            <person name="Korotkin H.B."/>
            <person name="Matheny P.B."/>
            <person name="Slot J.C."/>
        </authorList>
    </citation>
    <scope>NUCLEOTIDE SEQUENCE [LARGE SCALE GENOMIC DNA]</scope>
    <source>
        <strain evidence="12 13">2629</strain>
    </source>
</reference>
<dbReference type="SMART" id="SM00312">
    <property type="entry name" value="PX"/>
    <property type="match status" value="1"/>
</dbReference>
<feature type="domain" description="PX" evidence="11">
    <location>
        <begin position="224"/>
        <end position="336"/>
    </location>
</feature>
<evidence type="ECO:0000256" key="5">
    <source>
        <dbReference type="ARBA" id="ARBA00022753"/>
    </source>
</evidence>
<dbReference type="Pfam" id="PF00787">
    <property type="entry name" value="PX"/>
    <property type="match status" value="1"/>
</dbReference>
<evidence type="ECO:0000256" key="2">
    <source>
        <dbReference type="ARBA" id="ARBA00004177"/>
    </source>
</evidence>
<feature type="region of interest" description="Disordered" evidence="10">
    <location>
        <begin position="1"/>
        <end position="103"/>
    </location>
</feature>
<dbReference type="InParanoid" id="A0A409YQC0"/>
<dbReference type="Proteomes" id="UP000284842">
    <property type="component" value="Unassembled WGS sequence"/>
</dbReference>
<organism evidence="12 13">
    <name type="scientific">Panaeolus cyanescens</name>
    <dbReference type="NCBI Taxonomy" id="181874"/>
    <lineage>
        <taxon>Eukaryota</taxon>
        <taxon>Fungi</taxon>
        <taxon>Dikarya</taxon>
        <taxon>Basidiomycota</taxon>
        <taxon>Agaricomycotina</taxon>
        <taxon>Agaricomycetes</taxon>
        <taxon>Agaricomycetidae</taxon>
        <taxon>Agaricales</taxon>
        <taxon>Agaricineae</taxon>
        <taxon>Galeropsidaceae</taxon>
        <taxon>Panaeolus</taxon>
    </lineage>
</organism>
<dbReference type="GO" id="GO:0005774">
    <property type="term" value="C:vacuolar membrane"/>
    <property type="evidence" value="ECO:0007669"/>
    <property type="project" value="UniProtKB-SubCell"/>
</dbReference>
<keyword evidence="13" id="KW-1185">Reference proteome</keyword>
<dbReference type="Gene3D" id="3.30.1520.10">
    <property type="entry name" value="Phox-like domain"/>
    <property type="match status" value="1"/>
</dbReference>
<dbReference type="InterPro" id="IPR036871">
    <property type="entry name" value="PX_dom_sf"/>
</dbReference>
<dbReference type="GO" id="GO:0032266">
    <property type="term" value="F:phosphatidylinositol-3-phosphate binding"/>
    <property type="evidence" value="ECO:0007669"/>
    <property type="project" value="InterPro"/>
</dbReference>
<evidence type="ECO:0000256" key="3">
    <source>
        <dbReference type="ARBA" id="ARBA00007426"/>
    </source>
</evidence>
<evidence type="ECO:0000256" key="6">
    <source>
        <dbReference type="ARBA" id="ARBA00023136"/>
    </source>
</evidence>
<dbReference type="InterPro" id="IPR037917">
    <property type="entry name" value="Ypt35_PX"/>
</dbReference>
<evidence type="ECO:0000256" key="1">
    <source>
        <dbReference type="ARBA" id="ARBA00004148"/>
    </source>
</evidence>
<comment type="subcellular location">
    <subcellularLocation>
        <location evidence="2">Endosome</location>
    </subcellularLocation>
    <subcellularLocation>
        <location evidence="1">Vacuole membrane</location>
        <topology evidence="1">Peripheral membrane protein</topology>
    </subcellularLocation>
</comment>
<evidence type="ECO:0000256" key="8">
    <source>
        <dbReference type="ARBA" id="ARBA00033774"/>
    </source>
</evidence>
<evidence type="ECO:0000256" key="7">
    <source>
        <dbReference type="ARBA" id="ARBA00033728"/>
    </source>
</evidence>
<comment type="function">
    <text evidence="7">Recruits the lipid transfer protein VPS13 to endosomal and vacuolar membranes.</text>
</comment>
<comment type="similarity">
    <text evidence="3">Belongs to the YPT35 family.</text>
</comment>
<name>A0A409YQC0_9AGAR</name>
<comment type="caution">
    <text evidence="12">The sequence shown here is derived from an EMBL/GenBank/DDBJ whole genome shotgun (WGS) entry which is preliminary data.</text>
</comment>
<keyword evidence="5" id="KW-0967">Endosome</keyword>
<protein>
    <recommendedName>
        <fullName evidence="8">Endosomal/vacuolar adapter protein YPT35</fullName>
    </recommendedName>
    <alternativeName>
        <fullName evidence="9">PX domain-containing protein YPT35</fullName>
    </alternativeName>
</protein>
<evidence type="ECO:0000313" key="13">
    <source>
        <dbReference type="Proteomes" id="UP000284842"/>
    </source>
</evidence>
<dbReference type="OrthoDB" id="3047101at2759"/>
<gene>
    <name evidence="12" type="ORF">CVT24_010301</name>
</gene>
<keyword evidence="4" id="KW-0926">Vacuole</keyword>
<feature type="region of interest" description="Disordered" evidence="10">
    <location>
        <begin position="145"/>
        <end position="182"/>
    </location>
</feature>
<dbReference type="CDD" id="cd07280">
    <property type="entry name" value="PX_YPT35"/>
    <property type="match status" value="1"/>
</dbReference>
<feature type="compositionally biased region" description="Polar residues" evidence="10">
    <location>
        <begin position="78"/>
        <end position="100"/>
    </location>
</feature>
<evidence type="ECO:0000259" key="11">
    <source>
        <dbReference type="PROSITE" id="PS50195"/>
    </source>
</evidence>
<dbReference type="InterPro" id="IPR001683">
    <property type="entry name" value="PX_dom"/>
</dbReference>
<sequence>MDTLSHSPHSQALHTYPKERRPSIGPPVTARALLRPPTSTVQISDESAERTDSVPTARRLSMTHPVVVREDRSESPVAGSSRSPTGRGAVNTSASSSTPGRTIPVHPFANSTAKLEVLISNPDKIDVEEEARLYDELCRTYENDTEDFSGNTTPASGAVISNKPNSKLVKPKPPPPIRPPPPESIFSADIFLADNTGRSHSGAFAQDVQIPGWTMVGDAITTPTGTGSKKKAINVNSRTVGTYVVYDCVIITKEGTSMHILKRYTAFEELDHALRTTVPRTLLPFIPTLPPKSALARFRPAFLDKRRKLLQFWLASVLLHPDLGGRDVVRAWVLKS</sequence>